<dbReference type="EMBL" id="HACG01021846">
    <property type="protein sequence ID" value="CEK68711.1"/>
    <property type="molecule type" value="Transcribed_RNA"/>
</dbReference>
<proteinExistence type="predicted"/>
<evidence type="ECO:0000313" key="1">
    <source>
        <dbReference type="EMBL" id="CEK68711.1"/>
    </source>
</evidence>
<name>A0A0B6ZLF9_9EUPU</name>
<accession>A0A0B6ZLF9</accession>
<protein>
    <submittedName>
        <fullName evidence="1">Uncharacterized protein</fullName>
    </submittedName>
</protein>
<dbReference type="AlphaFoldDB" id="A0A0B6ZLF9"/>
<gene>
    <name evidence="1" type="primary">ORF67375</name>
</gene>
<reference evidence="1" key="1">
    <citation type="submission" date="2014-12" db="EMBL/GenBank/DDBJ databases">
        <title>Insight into the proteome of Arion vulgaris.</title>
        <authorList>
            <person name="Aradska J."/>
            <person name="Bulat T."/>
            <person name="Smidak R."/>
            <person name="Sarate P."/>
            <person name="Gangsoo J."/>
            <person name="Sialana F."/>
            <person name="Bilban M."/>
            <person name="Lubec G."/>
        </authorList>
    </citation>
    <scope>NUCLEOTIDE SEQUENCE</scope>
    <source>
        <tissue evidence="1">Skin</tissue>
    </source>
</reference>
<sequence>MSIIRMGAHVLRRLSLSSKPGRRNYTHVSQPHYKIEQHGVAQTQRKSGGWVIPTTLVLVGLGFSTFSTHQLVSCSDSVKMLSSFSNKK</sequence>
<organism evidence="1">
    <name type="scientific">Arion vulgaris</name>
    <dbReference type="NCBI Taxonomy" id="1028688"/>
    <lineage>
        <taxon>Eukaryota</taxon>
        <taxon>Metazoa</taxon>
        <taxon>Spiralia</taxon>
        <taxon>Lophotrochozoa</taxon>
        <taxon>Mollusca</taxon>
        <taxon>Gastropoda</taxon>
        <taxon>Heterobranchia</taxon>
        <taxon>Euthyneura</taxon>
        <taxon>Panpulmonata</taxon>
        <taxon>Eupulmonata</taxon>
        <taxon>Stylommatophora</taxon>
        <taxon>Helicina</taxon>
        <taxon>Arionoidea</taxon>
        <taxon>Arionidae</taxon>
        <taxon>Arion</taxon>
    </lineage>
</organism>